<dbReference type="RefSeq" id="WP_342020956.1">
    <property type="nucleotide sequence ID" value="NZ_CP163264.1"/>
</dbReference>
<dbReference type="Gene3D" id="3.40.50.300">
    <property type="entry name" value="P-loop containing nucleotide triphosphate hydrolases"/>
    <property type="match status" value="1"/>
</dbReference>
<dbReference type="Proteomes" id="UP001459714">
    <property type="component" value="Unassembled WGS sequence"/>
</dbReference>
<name>A0ABU9JZF0_9BACI</name>
<dbReference type="InterPro" id="IPR003593">
    <property type="entry name" value="AAA+_ATPase"/>
</dbReference>
<dbReference type="EMBL" id="JBBYAK010000001">
    <property type="protein sequence ID" value="MEL3958243.1"/>
    <property type="molecule type" value="Genomic_DNA"/>
</dbReference>
<sequence length="226" mass="25857">MFVQVSNLNKKYRDKEVLKNIKLLIEENKTYALLGANGAGKTTLLQILAGLIPSDSCEIKTKDTDRELFYYIPNKPNFLEYLSGRENLEMLSSLKGINKQEVNDLIDKFDVSNFIDELFITYSQGMAEQLSFLMGFLFNPHILLLDEPFSSLDILNSIKIKNKLKQYISGGNSTIISTHIMAVAHQLSDEVLLLNNGEIIQFQNNFHDLQEFEKVVLDFLKRPEQS</sequence>
<dbReference type="PANTHER" id="PTHR42939:SF1">
    <property type="entry name" value="ABC TRANSPORTER ATP-BINDING PROTEIN ALBC-RELATED"/>
    <property type="match status" value="1"/>
</dbReference>
<dbReference type="GO" id="GO:0005524">
    <property type="term" value="F:ATP binding"/>
    <property type="evidence" value="ECO:0007669"/>
    <property type="project" value="UniProtKB-KW"/>
</dbReference>
<evidence type="ECO:0000256" key="1">
    <source>
        <dbReference type="ARBA" id="ARBA00022448"/>
    </source>
</evidence>
<accession>A0ABU9JZF0</accession>
<evidence type="ECO:0000259" key="4">
    <source>
        <dbReference type="PROSITE" id="PS50893"/>
    </source>
</evidence>
<dbReference type="SUPFAM" id="SSF52540">
    <property type="entry name" value="P-loop containing nucleoside triphosphate hydrolases"/>
    <property type="match status" value="1"/>
</dbReference>
<organism evidence="5 6">
    <name type="scientific">Caldifermentibacillus hisashii</name>
    <dbReference type="NCBI Taxonomy" id="996558"/>
    <lineage>
        <taxon>Bacteria</taxon>
        <taxon>Bacillati</taxon>
        <taxon>Bacillota</taxon>
        <taxon>Bacilli</taxon>
        <taxon>Bacillales</taxon>
        <taxon>Bacillaceae</taxon>
        <taxon>Caldifermentibacillus</taxon>
    </lineage>
</organism>
<dbReference type="InterPro" id="IPR051782">
    <property type="entry name" value="ABC_Transporter_VariousFunc"/>
</dbReference>
<keyword evidence="6" id="KW-1185">Reference proteome</keyword>
<dbReference type="PANTHER" id="PTHR42939">
    <property type="entry name" value="ABC TRANSPORTER ATP-BINDING PROTEIN ALBC-RELATED"/>
    <property type="match status" value="1"/>
</dbReference>
<protein>
    <submittedName>
        <fullName evidence="5">ABC transporter ATP-binding protein</fullName>
    </submittedName>
</protein>
<keyword evidence="2" id="KW-0547">Nucleotide-binding</keyword>
<keyword evidence="3 5" id="KW-0067">ATP-binding</keyword>
<dbReference type="SMART" id="SM00382">
    <property type="entry name" value="AAA"/>
    <property type="match status" value="1"/>
</dbReference>
<evidence type="ECO:0000313" key="5">
    <source>
        <dbReference type="EMBL" id="MEL3958243.1"/>
    </source>
</evidence>
<keyword evidence="1" id="KW-0813">Transport</keyword>
<evidence type="ECO:0000256" key="3">
    <source>
        <dbReference type="ARBA" id="ARBA00022840"/>
    </source>
</evidence>
<dbReference type="InterPro" id="IPR027417">
    <property type="entry name" value="P-loop_NTPase"/>
</dbReference>
<gene>
    <name evidence="5" type="ORF">NST17_13710</name>
</gene>
<reference evidence="5 6" key="1">
    <citation type="submission" date="2024-03" db="EMBL/GenBank/DDBJ databases">
        <title>Bacilli Hybrid Assemblies.</title>
        <authorList>
            <person name="Kovac J."/>
        </authorList>
    </citation>
    <scope>NUCLEOTIDE SEQUENCE [LARGE SCALE GENOMIC DNA]</scope>
    <source>
        <strain evidence="5 6">FSL M8-0022</strain>
    </source>
</reference>
<comment type="caution">
    <text evidence="5">The sequence shown here is derived from an EMBL/GenBank/DDBJ whole genome shotgun (WGS) entry which is preliminary data.</text>
</comment>
<dbReference type="PROSITE" id="PS50893">
    <property type="entry name" value="ABC_TRANSPORTER_2"/>
    <property type="match status" value="1"/>
</dbReference>
<proteinExistence type="predicted"/>
<evidence type="ECO:0000313" key="6">
    <source>
        <dbReference type="Proteomes" id="UP001459714"/>
    </source>
</evidence>
<evidence type="ECO:0000256" key="2">
    <source>
        <dbReference type="ARBA" id="ARBA00022741"/>
    </source>
</evidence>
<dbReference type="Pfam" id="PF00005">
    <property type="entry name" value="ABC_tran"/>
    <property type="match status" value="1"/>
</dbReference>
<feature type="domain" description="ABC transporter" evidence="4">
    <location>
        <begin position="3"/>
        <end position="221"/>
    </location>
</feature>
<dbReference type="InterPro" id="IPR003439">
    <property type="entry name" value="ABC_transporter-like_ATP-bd"/>
</dbReference>
<dbReference type="CDD" id="cd03230">
    <property type="entry name" value="ABC_DR_subfamily_A"/>
    <property type="match status" value="1"/>
</dbReference>